<dbReference type="GO" id="GO:0016787">
    <property type="term" value="F:hydrolase activity"/>
    <property type="evidence" value="ECO:0007669"/>
    <property type="project" value="UniProtKB-KW"/>
</dbReference>
<evidence type="ECO:0000313" key="2">
    <source>
        <dbReference type="EMBL" id="KJL23473.1"/>
    </source>
</evidence>
<dbReference type="PATRIC" id="fig|82380.10.peg.1566"/>
<dbReference type="InterPro" id="IPR052920">
    <property type="entry name" value="DNA-binding_regulatory"/>
</dbReference>
<dbReference type="EMBL" id="JYIV01000023">
    <property type="protein sequence ID" value="KJL23473.1"/>
    <property type="molecule type" value="Genomic_DNA"/>
</dbReference>
<accession>A0A0F0KRH2</accession>
<sequence>MRRIVVASMVLLGAGAMSLGWVLARKLTSAVGSRTFDLRLRDIETDGDRRLLILDRTRSTAAPGIFSLWFETGEWVRVSDEVIDRGPGQIARVVTHAASDRLPSLGASFSWSGIYFDSPAAAGLSVREVFVTTPAGPAPAWLADGEHRAATWAIHVHGMGGRRRGTLRGVQVTAELGWTSLVVSFRNDGEGPSVEKGRSTLGYSEADDVEAAVDYAVKQGAERIVLFGWSLGAAIALRVADRMRSAGVITALVLDSPVLSWIEVIEANCVRSGLPAVAGRLSLPWLTLDPLARIAGLPGAVSLREMDWIERARELTVPTLILHGDRDDSVPPAVSQALRDRRPGFVELVAFEAGHSLAWNSDPERWRSSVSAWLSTAVFD</sequence>
<dbReference type="AlphaFoldDB" id="A0A0F0KRH2"/>
<keyword evidence="2" id="KW-0378">Hydrolase</keyword>
<feature type="domain" description="AB hydrolase-1" evidence="1">
    <location>
        <begin position="154"/>
        <end position="365"/>
    </location>
</feature>
<dbReference type="OrthoDB" id="8111537at2"/>
<dbReference type="Pfam" id="PF12697">
    <property type="entry name" value="Abhydrolase_6"/>
    <property type="match status" value="1"/>
</dbReference>
<dbReference type="Gene3D" id="3.40.50.1820">
    <property type="entry name" value="alpha/beta hydrolase"/>
    <property type="match status" value="1"/>
</dbReference>
<evidence type="ECO:0000313" key="3">
    <source>
        <dbReference type="Proteomes" id="UP000033725"/>
    </source>
</evidence>
<gene>
    <name evidence="2" type="ORF">RN51_01559</name>
</gene>
<evidence type="ECO:0000259" key="1">
    <source>
        <dbReference type="Pfam" id="PF12697"/>
    </source>
</evidence>
<dbReference type="RefSeq" id="WP_156149130.1">
    <property type="nucleotide sequence ID" value="NZ_JYIV01000023.1"/>
</dbReference>
<name>A0A0F0KRH2_9MICO</name>
<dbReference type="InterPro" id="IPR029058">
    <property type="entry name" value="AB_hydrolase_fold"/>
</dbReference>
<dbReference type="PANTHER" id="PTHR43358">
    <property type="entry name" value="ALPHA/BETA-HYDROLASE"/>
    <property type="match status" value="1"/>
</dbReference>
<protein>
    <submittedName>
        <fullName evidence="2">Alpha/beta hydrolase family protein</fullName>
    </submittedName>
</protein>
<dbReference type="Proteomes" id="UP000033725">
    <property type="component" value="Unassembled WGS sequence"/>
</dbReference>
<comment type="caution">
    <text evidence="2">The sequence shown here is derived from an EMBL/GenBank/DDBJ whole genome shotgun (WGS) entry which is preliminary data.</text>
</comment>
<dbReference type="PANTHER" id="PTHR43358:SF4">
    <property type="entry name" value="ALPHA_BETA HYDROLASE FOLD-1 DOMAIN-CONTAINING PROTEIN"/>
    <property type="match status" value="1"/>
</dbReference>
<proteinExistence type="predicted"/>
<reference evidence="2 3" key="1">
    <citation type="submission" date="2015-02" db="EMBL/GenBank/DDBJ databases">
        <title>Draft genome sequences of ten Microbacterium spp. with emphasis on heavy metal contaminated environments.</title>
        <authorList>
            <person name="Corretto E."/>
        </authorList>
    </citation>
    <scope>NUCLEOTIDE SEQUENCE [LARGE SCALE GENOMIC DNA]</scope>
    <source>
        <strain evidence="2 3">BEL163</strain>
    </source>
</reference>
<organism evidence="2 3">
    <name type="scientific">Microbacterium oxydans</name>
    <dbReference type="NCBI Taxonomy" id="82380"/>
    <lineage>
        <taxon>Bacteria</taxon>
        <taxon>Bacillati</taxon>
        <taxon>Actinomycetota</taxon>
        <taxon>Actinomycetes</taxon>
        <taxon>Micrococcales</taxon>
        <taxon>Microbacteriaceae</taxon>
        <taxon>Microbacterium</taxon>
    </lineage>
</organism>
<dbReference type="SUPFAM" id="SSF53474">
    <property type="entry name" value="alpha/beta-Hydrolases"/>
    <property type="match status" value="1"/>
</dbReference>
<dbReference type="InterPro" id="IPR000073">
    <property type="entry name" value="AB_hydrolase_1"/>
</dbReference>